<protein>
    <submittedName>
        <fullName evidence="1">Uncharacterized protein</fullName>
    </submittedName>
</protein>
<sequence length="132" mass="14367">MATWKHALPVWVDLAALPGEWELLYDPTTDAYAVAGRAHSSAAPDVVIRIDYAVSGSHADTRRMIGSAIVHGFRTVIRRHRAELAQAEEGLRQVIDDDGPSCATCLGFGHLENLGACPDCNPGYPNERRENS</sequence>
<evidence type="ECO:0000313" key="1">
    <source>
        <dbReference type="EMBL" id="MFC3761574.1"/>
    </source>
</evidence>
<gene>
    <name evidence="1" type="ORF">ACFOUW_12055</name>
</gene>
<dbReference type="RefSeq" id="WP_205114085.1">
    <property type="nucleotide sequence ID" value="NZ_JAFBCM010000001.1"/>
</dbReference>
<dbReference type="EMBL" id="JBHRZH010000009">
    <property type="protein sequence ID" value="MFC3761574.1"/>
    <property type="molecule type" value="Genomic_DNA"/>
</dbReference>
<proteinExistence type="predicted"/>
<accession>A0ABV7YBY1</accession>
<reference evidence="2" key="1">
    <citation type="journal article" date="2019" name="Int. J. Syst. Evol. Microbiol.">
        <title>The Global Catalogue of Microorganisms (GCM) 10K type strain sequencing project: providing services to taxonomists for standard genome sequencing and annotation.</title>
        <authorList>
            <consortium name="The Broad Institute Genomics Platform"/>
            <consortium name="The Broad Institute Genome Sequencing Center for Infectious Disease"/>
            <person name="Wu L."/>
            <person name="Ma J."/>
        </authorList>
    </citation>
    <scope>NUCLEOTIDE SEQUENCE [LARGE SCALE GENOMIC DNA]</scope>
    <source>
        <strain evidence="2">CGMCC 4.7241</strain>
    </source>
</reference>
<dbReference type="Proteomes" id="UP001595699">
    <property type="component" value="Unassembled WGS sequence"/>
</dbReference>
<comment type="caution">
    <text evidence="1">The sequence shown here is derived from an EMBL/GenBank/DDBJ whole genome shotgun (WGS) entry which is preliminary data.</text>
</comment>
<keyword evidence="2" id="KW-1185">Reference proteome</keyword>
<evidence type="ECO:0000313" key="2">
    <source>
        <dbReference type="Proteomes" id="UP001595699"/>
    </source>
</evidence>
<name>A0ABV7YBY1_9ACTN</name>
<organism evidence="1 2">
    <name type="scientific">Tenggerimyces flavus</name>
    <dbReference type="NCBI Taxonomy" id="1708749"/>
    <lineage>
        <taxon>Bacteria</taxon>
        <taxon>Bacillati</taxon>
        <taxon>Actinomycetota</taxon>
        <taxon>Actinomycetes</taxon>
        <taxon>Propionibacteriales</taxon>
        <taxon>Nocardioidaceae</taxon>
        <taxon>Tenggerimyces</taxon>
    </lineage>
</organism>